<accession>A0A151ADZ2</accession>
<evidence type="ECO:0000256" key="1">
    <source>
        <dbReference type="SAM" id="Phobius"/>
    </source>
</evidence>
<name>A0A151ADZ2_9EURY</name>
<protein>
    <submittedName>
        <fullName evidence="2">Uncharacterized protein</fullName>
    </submittedName>
</protein>
<dbReference type="EMBL" id="LTAZ01000005">
    <property type="protein sequence ID" value="KYH25772.1"/>
    <property type="molecule type" value="Genomic_DNA"/>
</dbReference>
<keyword evidence="1" id="KW-1133">Transmembrane helix</keyword>
<dbReference type="InterPro" id="IPR055947">
    <property type="entry name" value="DUF7525"/>
</dbReference>
<proteinExistence type="predicted"/>
<evidence type="ECO:0000313" key="2">
    <source>
        <dbReference type="EMBL" id="KYH25772.1"/>
    </source>
</evidence>
<keyword evidence="3" id="KW-1185">Reference proteome</keyword>
<dbReference type="AlphaFoldDB" id="A0A151ADZ2"/>
<dbReference type="Pfam" id="PF24369">
    <property type="entry name" value="DUF7525"/>
    <property type="match status" value="1"/>
</dbReference>
<evidence type="ECO:0000313" key="3">
    <source>
        <dbReference type="Proteomes" id="UP000075321"/>
    </source>
</evidence>
<organism evidence="2 3">
    <name type="scientific">Halalkalicoccus paucihalophilus</name>
    <dbReference type="NCBI Taxonomy" id="1008153"/>
    <lineage>
        <taxon>Archaea</taxon>
        <taxon>Methanobacteriati</taxon>
        <taxon>Methanobacteriota</taxon>
        <taxon>Stenosarchaea group</taxon>
        <taxon>Halobacteria</taxon>
        <taxon>Halobacteriales</taxon>
        <taxon>Halococcaceae</taxon>
        <taxon>Halalkalicoccus</taxon>
    </lineage>
</organism>
<keyword evidence="1" id="KW-0812">Transmembrane</keyword>
<keyword evidence="1" id="KW-0472">Membrane</keyword>
<reference evidence="2 3" key="1">
    <citation type="submission" date="2016-02" db="EMBL/GenBank/DDBJ databases">
        <title>Genome sequence of Halalkalicoccus paucihalophilus DSM 24557.</title>
        <authorList>
            <person name="Poehlein A."/>
            <person name="Daniel R."/>
        </authorList>
    </citation>
    <scope>NUCLEOTIDE SEQUENCE [LARGE SCALE GENOMIC DNA]</scope>
    <source>
        <strain evidence="2 3">DSM 24557</strain>
    </source>
</reference>
<sequence length="61" mass="5913">MARTKQATSDKGLGLGLLFGLLAAGGALGMVAAPGGLTAAWGFAAAMIVGVILIVAIHSYA</sequence>
<comment type="caution">
    <text evidence="2">The sequence shown here is derived from an EMBL/GenBank/DDBJ whole genome shotgun (WGS) entry which is preliminary data.</text>
</comment>
<dbReference type="RefSeq" id="WP_066382830.1">
    <property type="nucleotide sequence ID" value="NZ_LTAZ01000005.1"/>
</dbReference>
<gene>
    <name evidence="2" type="ORF">HAPAU_24500</name>
</gene>
<dbReference type="PATRIC" id="fig|1008153.3.peg.2497"/>
<feature type="transmembrane region" description="Helical" evidence="1">
    <location>
        <begin position="39"/>
        <end position="60"/>
    </location>
</feature>
<dbReference type="Proteomes" id="UP000075321">
    <property type="component" value="Unassembled WGS sequence"/>
</dbReference>